<keyword evidence="8" id="KW-1185">Reference proteome</keyword>
<feature type="region of interest" description="Disordered" evidence="5">
    <location>
        <begin position="118"/>
        <end position="138"/>
    </location>
</feature>
<dbReference type="AlphaFoldDB" id="A0A168PZK8"/>
<dbReference type="GO" id="GO:0005634">
    <property type="term" value="C:nucleus"/>
    <property type="evidence" value="ECO:0007669"/>
    <property type="project" value="UniProtKB-SubCell"/>
</dbReference>
<feature type="compositionally biased region" description="Basic and acidic residues" evidence="5">
    <location>
        <begin position="43"/>
        <end position="54"/>
    </location>
</feature>
<dbReference type="InterPro" id="IPR037525">
    <property type="entry name" value="Velvet_dom"/>
</dbReference>
<dbReference type="PANTHER" id="PTHR33572:SF3">
    <property type="entry name" value="VELVET COMPLEX SUBUNIT B"/>
    <property type="match status" value="1"/>
</dbReference>
<evidence type="ECO:0000256" key="4">
    <source>
        <dbReference type="ARBA" id="ARBA00023242"/>
    </source>
</evidence>
<dbReference type="OMA" id="FHEPRST"/>
<dbReference type="Gene3D" id="2.60.40.3960">
    <property type="entry name" value="Velvet domain"/>
    <property type="match status" value="1"/>
</dbReference>
<sequence length="368" mass="41301">MLPYYQGGYLPTDSQQHHQQQQQQLDQSNKSHQLDTSSLSQEAIDHDKPSEHQTHYPPYVLMQDHTYPEFTYDSSLINDSTLTPLPETGYIRRQEDVFSELISLANHRQHISPLIPQTAASSSYPYPSTTATGTTPLTVRSGSPLSELSWNHPIQDRQYELKVVQQPYRARMCGFGDKDRRPISPPPILQMVTKTKDGQTIKPENIDVSFFLVVCDSWHEDGTTEANLVYHSFSSPPLQPQSQPSANDDSSKTLQMRNLVGSSVASAIKLYDLDGNLGIFYVFQDVSFRTEGKFKLAFSLINVGSPCGNTVNTNSSQVLARVYTDMFTVFTAKKFPGVVKSTALSQCFAKQGVKIPIRKETQAKRKKT</sequence>
<proteinExistence type="predicted"/>
<evidence type="ECO:0000259" key="6">
    <source>
        <dbReference type="PROSITE" id="PS51821"/>
    </source>
</evidence>
<dbReference type="EMBL" id="LT554074">
    <property type="protein sequence ID" value="SAM03248.1"/>
    <property type="molecule type" value="Genomic_DNA"/>
</dbReference>
<keyword evidence="2" id="KW-0805">Transcription regulation</keyword>
<accession>A0A168PZK8</accession>
<keyword evidence="4" id="KW-0539">Nucleus</keyword>
<dbReference type="Pfam" id="PF11754">
    <property type="entry name" value="Velvet"/>
    <property type="match status" value="1"/>
</dbReference>
<evidence type="ECO:0000256" key="2">
    <source>
        <dbReference type="ARBA" id="ARBA00023015"/>
    </source>
</evidence>
<dbReference type="OrthoDB" id="5599552at2759"/>
<reference evidence="7" key="1">
    <citation type="submission" date="2016-04" db="EMBL/GenBank/DDBJ databases">
        <authorList>
            <person name="Evans L.H."/>
            <person name="Alamgir A."/>
            <person name="Owens N."/>
            <person name="Weber N.D."/>
            <person name="Virtaneva K."/>
            <person name="Barbian K."/>
            <person name="Babar A."/>
            <person name="Rosenke K."/>
        </authorList>
    </citation>
    <scope>NUCLEOTIDE SEQUENCE [LARGE SCALE GENOMIC DNA]</scope>
    <source>
        <strain evidence="7">CBS 101.48</strain>
    </source>
</reference>
<feature type="domain" description="Velvet" evidence="6">
    <location>
        <begin position="153"/>
        <end position="358"/>
    </location>
</feature>
<dbReference type="InParanoid" id="A0A168PZK8"/>
<feature type="compositionally biased region" description="Low complexity" evidence="5">
    <location>
        <begin position="118"/>
        <end position="136"/>
    </location>
</feature>
<dbReference type="InterPro" id="IPR038491">
    <property type="entry name" value="Velvet_dom_sf"/>
</dbReference>
<feature type="compositionally biased region" description="Low complexity" evidence="5">
    <location>
        <begin position="17"/>
        <end position="31"/>
    </location>
</feature>
<evidence type="ECO:0000313" key="8">
    <source>
        <dbReference type="Proteomes" id="UP000078561"/>
    </source>
</evidence>
<evidence type="ECO:0000256" key="3">
    <source>
        <dbReference type="ARBA" id="ARBA00023163"/>
    </source>
</evidence>
<protein>
    <recommendedName>
        <fullName evidence="6">Velvet domain-containing protein</fullName>
    </recommendedName>
</protein>
<dbReference type="STRING" id="4829.A0A168PZK8"/>
<comment type="subcellular location">
    <subcellularLocation>
        <location evidence="1">Nucleus</location>
    </subcellularLocation>
</comment>
<dbReference type="Proteomes" id="UP000078561">
    <property type="component" value="Unassembled WGS sequence"/>
</dbReference>
<organism evidence="7">
    <name type="scientific">Absidia glauca</name>
    <name type="common">Pin mould</name>
    <dbReference type="NCBI Taxonomy" id="4829"/>
    <lineage>
        <taxon>Eukaryota</taxon>
        <taxon>Fungi</taxon>
        <taxon>Fungi incertae sedis</taxon>
        <taxon>Mucoromycota</taxon>
        <taxon>Mucoromycotina</taxon>
        <taxon>Mucoromycetes</taxon>
        <taxon>Mucorales</taxon>
        <taxon>Cunninghamellaceae</taxon>
        <taxon>Absidia</taxon>
    </lineage>
</organism>
<evidence type="ECO:0000256" key="5">
    <source>
        <dbReference type="SAM" id="MobiDB-lite"/>
    </source>
</evidence>
<evidence type="ECO:0000256" key="1">
    <source>
        <dbReference type="ARBA" id="ARBA00004123"/>
    </source>
</evidence>
<dbReference type="PANTHER" id="PTHR33572">
    <property type="entry name" value="SPORE DEVELOPMENT REGULATOR VOSA"/>
    <property type="match status" value="1"/>
</dbReference>
<keyword evidence="3" id="KW-0804">Transcription</keyword>
<feature type="region of interest" description="Disordered" evidence="5">
    <location>
        <begin position="11"/>
        <end position="56"/>
    </location>
</feature>
<name>A0A168PZK8_ABSGL</name>
<evidence type="ECO:0000313" key="7">
    <source>
        <dbReference type="EMBL" id="SAM03248.1"/>
    </source>
</evidence>
<gene>
    <name evidence="7" type="primary">ABSGL_09066.1 scaffold 10677</name>
</gene>
<dbReference type="PROSITE" id="PS51821">
    <property type="entry name" value="VELVET"/>
    <property type="match status" value="1"/>
</dbReference>
<dbReference type="InterPro" id="IPR021740">
    <property type="entry name" value="Velvet"/>
</dbReference>